<dbReference type="AlphaFoldDB" id="A0AA88GM13"/>
<dbReference type="EMBL" id="PYSW02000020">
    <property type="protein sequence ID" value="KAG2383506.1"/>
    <property type="molecule type" value="Genomic_DNA"/>
</dbReference>
<dbReference type="RefSeq" id="XP_044549185.1">
    <property type="nucleotide sequence ID" value="XM_044693787.1"/>
</dbReference>
<dbReference type="Pfam" id="PF00022">
    <property type="entry name" value="Actin"/>
    <property type="match status" value="1"/>
</dbReference>
<dbReference type="SMART" id="SM00268">
    <property type="entry name" value="ACTIN"/>
    <property type="match status" value="1"/>
</dbReference>
<evidence type="ECO:0008006" key="4">
    <source>
        <dbReference type="Google" id="ProtNLM"/>
    </source>
</evidence>
<comment type="caution">
    <text evidence="2">The sequence shown here is derived from an EMBL/GenBank/DDBJ whole genome shotgun (WGS) entry which is preliminary data.</text>
</comment>
<sequence length="380" mass="43034">MLNTAIALDLGSSLTRIGFAGEDSPSHVIPSLVGLPRQHQSAMHDLNSRCRYIGQEALQKGVCKIIHPIQHGIIHNHDHIESIIDYSLSQLFTKEHERYSYYEHPIIVSCHPHDPNQQKELLTQILFEVFNFPQIFITSSGFLTLTSHGKLSSVVLECGDGVTSVMPFVNGYCVMNAVSRVNFAGSNLTEYLKLLLKLRGFYFETSNELETIVKDVKEKLCYVALDFNEDSIHHVKPQNLKNPMNCQMANIDLKFERFQCMEALFQPTELIGKETQGIHELLYNSILKCDLGIRKELFSNIVVSGGSTMSAGFVARLSKEMNSLLTNSSQVRSSIVAPQSRMNSVWKGASILGSLEMMNDLYLFREEYWKWDQVWCCESV</sequence>
<proteinExistence type="inferred from homology"/>
<dbReference type="FunFam" id="3.30.420.40:FF:000050">
    <property type="entry name" value="Actin, alpha skeletal muscle"/>
    <property type="match status" value="1"/>
</dbReference>
<organism evidence="2 3">
    <name type="scientific">Naegleria lovaniensis</name>
    <name type="common">Amoeba</name>
    <dbReference type="NCBI Taxonomy" id="51637"/>
    <lineage>
        <taxon>Eukaryota</taxon>
        <taxon>Discoba</taxon>
        <taxon>Heterolobosea</taxon>
        <taxon>Tetramitia</taxon>
        <taxon>Eutetramitia</taxon>
        <taxon>Vahlkampfiidae</taxon>
        <taxon>Naegleria</taxon>
    </lineage>
</organism>
<keyword evidence="3" id="KW-1185">Reference proteome</keyword>
<evidence type="ECO:0000313" key="3">
    <source>
        <dbReference type="Proteomes" id="UP000816034"/>
    </source>
</evidence>
<dbReference type="Proteomes" id="UP000816034">
    <property type="component" value="Unassembled WGS sequence"/>
</dbReference>
<comment type="similarity">
    <text evidence="1">Belongs to the actin family.</text>
</comment>
<gene>
    <name evidence="2" type="ORF">C9374_004177</name>
</gene>
<dbReference type="SUPFAM" id="SSF53067">
    <property type="entry name" value="Actin-like ATPase domain"/>
    <property type="match status" value="2"/>
</dbReference>
<evidence type="ECO:0000256" key="1">
    <source>
        <dbReference type="RuleBase" id="RU000487"/>
    </source>
</evidence>
<dbReference type="PRINTS" id="PR00190">
    <property type="entry name" value="ACTIN"/>
</dbReference>
<dbReference type="InterPro" id="IPR043129">
    <property type="entry name" value="ATPase_NBD"/>
</dbReference>
<dbReference type="InterPro" id="IPR004000">
    <property type="entry name" value="Actin"/>
</dbReference>
<dbReference type="Gene3D" id="3.30.420.40">
    <property type="match status" value="2"/>
</dbReference>
<reference evidence="2 3" key="1">
    <citation type="journal article" date="2018" name="BMC Genomics">
        <title>The genome of Naegleria lovaniensis, the basis for a comparative approach to unravel pathogenicity factors of the human pathogenic amoeba N. fowleri.</title>
        <authorList>
            <person name="Liechti N."/>
            <person name="Schurch N."/>
            <person name="Bruggmann R."/>
            <person name="Wittwer M."/>
        </authorList>
    </citation>
    <scope>NUCLEOTIDE SEQUENCE [LARGE SCALE GENOMIC DNA]</scope>
    <source>
        <strain evidence="2 3">ATCC 30569</strain>
    </source>
</reference>
<name>A0AA88GM13_NAELO</name>
<dbReference type="PANTHER" id="PTHR11937">
    <property type="entry name" value="ACTIN"/>
    <property type="match status" value="1"/>
</dbReference>
<dbReference type="Gene3D" id="3.90.640.10">
    <property type="entry name" value="Actin, Chain A, domain 4"/>
    <property type="match status" value="1"/>
</dbReference>
<accession>A0AA88GM13</accession>
<protein>
    <recommendedName>
        <fullName evidence="4">Actin</fullName>
    </recommendedName>
</protein>
<evidence type="ECO:0000313" key="2">
    <source>
        <dbReference type="EMBL" id="KAG2383506.1"/>
    </source>
</evidence>
<dbReference type="GeneID" id="68096632"/>